<reference evidence="2 3" key="1">
    <citation type="submission" date="2019-02" db="EMBL/GenBank/DDBJ databases">
        <title>Deep-cultivation of Planctomycetes and their phenomic and genomic characterization uncovers novel biology.</title>
        <authorList>
            <person name="Wiegand S."/>
            <person name="Jogler M."/>
            <person name="Boedeker C."/>
            <person name="Pinto D."/>
            <person name="Vollmers J."/>
            <person name="Rivas-Marin E."/>
            <person name="Kohn T."/>
            <person name="Peeters S.H."/>
            <person name="Heuer A."/>
            <person name="Rast P."/>
            <person name="Oberbeckmann S."/>
            <person name="Bunk B."/>
            <person name="Jeske O."/>
            <person name="Meyerdierks A."/>
            <person name="Storesund J.E."/>
            <person name="Kallscheuer N."/>
            <person name="Luecker S."/>
            <person name="Lage O.M."/>
            <person name="Pohl T."/>
            <person name="Merkel B.J."/>
            <person name="Hornburger P."/>
            <person name="Mueller R.-W."/>
            <person name="Bruemmer F."/>
            <person name="Labrenz M."/>
            <person name="Spormann A.M."/>
            <person name="Op den Camp H."/>
            <person name="Overmann J."/>
            <person name="Amann R."/>
            <person name="Jetten M.S.M."/>
            <person name="Mascher T."/>
            <person name="Medema M.H."/>
            <person name="Devos D.P."/>
            <person name="Kaster A.-K."/>
            <person name="Ovreas L."/>
            <person name="Rohde M."/>
            <person name="Galperin M.Y."/>
            <person name="Jogler C."/>
        </authorList>
    </citation>
    <scope>NUCLEOTIDE SEQUENCE [LARGE SCALE GENOMIC DNA]</scope>
    <source>
        <strain evidence="2 3">TBK1r</strain>
    </source>
</reference>
<name>A0ABX5XYY3_9BACT</name>
<proteinExistence type="predicted"/>
<evidence type="ECO:0000313" key="3">
    <source>
        <dbReference type="Proteomes" id="UP000318081"/>
    </source>
</evidence>
<evidence type="ECO:0000259" key="1">
    <source>
        <dbReference type="Pfam" id="PF06283"/>
    </source>
</evidence>
<accession>A0ABX5XYY3</accession>
<dbReference type="InterPro" id="IPR029010">
    <property type="entry name" value="ThuA-like"/>
</dbReference>
<evidence type="ECO:0000313" key="2">
    <source>
        <dbReference type="EMBL" id="QDV87248.1"/>
    </source>
</evidence>
<dbReference type="Proteomes" id="UP000318081">
    <property type="component" value="Chromosome"/>
</dbReference>
<dbReference type="SUPFAM" id="SSF52317">
    <property type="entry name" value="Class I glutamine amidotransferase-like"/>
    <property type="match status" value="1"/>
</dbReference>
<protein>
    <submittedName>
        <fullName evidence="2">Trehalose utilization</fullName>
    </submittedName>
</protein>
<dbReference type="Pfam" id="PF06283">
    <property type="entry name" value="ThuA"/>
    <property type="match status" value="1"/>
</dbReference>
<keyword evidence="3" id="KW-1185">Reference proteome</keyword>
<dbReference type="InterPro" id="IPR029062">
    <property type="entry name" value="Class_I_gatase-like"/>
</dbReference>
<dbReference type="RefSeq" id="WP_145218825.1">
    <property type="nucleotide sequence ID" value="NZ_CP036432.1"/>
</dbReference>
<gene>
    <name evidence="2" type="ORF">TBK1r_62770</name>
</gene>
<organism evidence="2 3">
    <name type="scientific">Stieleria magnilauensis</name>
    <dbReference type="NCBI Taxonomy" id="2527963"/>
    <lineage>
        <taxon>Bacteria</taxon>
        <taxon>Pseudomonadati</taxon>
        <taxon>Planctomycetota</taxon>
        <taxon>Planctomycetia</taxon>
        <taxon>Pirellulales</taxon>
        <taxon>Pirellulaceae</taxon>
        <taxon>Stieleria</taxon>
    </lineage>
</organism>
<dbReference type="EMBL" id="CP036432">
    <property type="protein sequence ID" value="QDV87248.1"/>
    <property type="molecule type" value="Genomic_DNA"/>
</dbReference>
<dbReference type="Gene3D" id="3.40.50.880">
    <property type="match status" value="1"/>
</dbReference>
<feature type="domain" description="ThuA-like" evidence="1">
    <location>
        <begin position="99"/>
        <end position="294"/>
    </location>
</feature>
<sequence length="320" mass="35648">MTQPISLTPSTSHPVARRAITAARRITGPIQYLALIALSVLSFVGSGHAWSAEVERPHAVIVVGTLHYSPELTMPVFAKELERLGFRMTIVMGEGNPEKKTENVLPGIEALADADLAIFFMRFLKLPDDEWQPIEDYIKSGKPVIGLRTANHSFKYPADHPRFSWNDDFGRRVLGTPYIVHQTSETQISVVEKSLDHPVMSNITKTKWVSPGTLYLTRLQDGCIPLVTGSGQGRVRTLKKAFGTIEVKQHESDVVAWAWENEWGGKVFGTSFGHPGDFAEESFVRMLINGCCWAVGRPVPDANETVSTWQIQRVDKKPKK</sequence>